<keyword evidence="2" id="KW-1133">Transmembrane helix</keyword>
<keyword evidence="2" id="KW-0812">Transmembrane</keyword>
<feature type="compositionally biased region" description="Basic and acidic residues" evidence="1">
    <location>
        <begin position="194"/>
        <end position="220"/>
    </location>
</feature>
<accession>A0A1J4JDV6</accession>
<name>A0A1J4JDV6_9EUKA</name>
<reference evidence="4" key="1">
    <citation type="submission" date="2016-10" db="EMBL/GenBank/DDBJ databases">
        <authorList>
            <person name="Benchimol M."/>
            <person name="Almeida L.G."/>
            <person name="Vasconcelos A.T."/>
            <person name="Perreira-Neves A."/>
            <person name="Rosa I.A."/>
            <person name="Tasca T."/>
            <person name="Bogo M.R."/>
            <person name="de Souza W."/>
        </authorList>
    </citation>
    <scope>NUCLEOTIDE SEQUENCE [LARGE SCALE GENOMIC DNA]</scope>
    <source>
        <strain evidence="4">K</strain>
    </source>
</reference>
<feature type="signal peptide" evidence="3">
    <location>
        <begin position="1"/>
        <end position="18"/>
    </location>
</feature>
<dbReference type="GeneID" id="94846056"/>
<keyword evidence="3" id="KW-0732">Signal</keyword>
<evidence type="ECO:0000313" key="4">
    <source>
        <dbReference type="EMBL" id="OHS96471.1"/>
    </source>
</evidence>
<proteinExistence type="predicted"/>
<feature type="chain" id="PRO_5012837066" description="CUB-like domain-containing protein" evidence="3">
    <location>
        <begin position="19"/>
        <end position="424"/>
    </location>
</feature>
<dbReference type="AlphaFoldDB" id="A0A1J4JDV6"/>
<organism evidence="4 5">
    <name type="scientific">Tritrichomonas foetus</name>
    <dbReference type="NCBI Taxonomy" id="1144522"/>
    <lineage>
        <taxon>Eukaryota</taxon>
        <taxon>Metamonada</taxon>
        <taxon>Parabasalia</taxon>
        <taxon>Tritrichomonadida</taxon>
        <taxon>Tritrichomonadidae</taxon>
        <taxon>Tritrichomonas</taxon>
    </lineage>
</organism>
<keyword evidence="5" id="KW-1185">Reference proteome</keyword>
<evidence type="ECO:0000256" key="1">
    <source>
        <dbReference type="SAM" id="MobiDB-lite"/>
    </source>
</evidence>
<feature type="region of interest" description="Disordered" evidence="1">
    <location>
        <begin position="194"/>
        <end position="226"/>
    </location>
</feature>
<sequence>MNLGFFILFALFPTFSVSISIDITRTEFALFDISPQEDLEFHIRYPQTLLIFPMHETFTIDVFRPAENESFQLVSSINSQYSSFGAFFPNGGFVNVHTRRNTQAAFYSVISDRKCVRYLVSTYQNENFYASKSKSDLNNITIENNQDVCFLHISNSRPVTATVNYSIEDEYDFLYFQVHQKEFLKESDKIQQKRASKTEKSQVDKTNDQKKGQIPKSDKIKNKHQKSQILELRNLISSRSKNRDKKKKNEFPVEKVFTGDGYSEFLSTNISMIVWHSDPSTLSSYFDIQLTSNSTLPEFRTNFTAATSVPTILIDKFAKPYYERAEIDLINSQDSHKTVNFVYAVAFAVSTVVVIIAGVIILCRKTPATKTDKQPLNEGSDSGVAMRNSESIDALTDTNEIHINVSDIENGNEEEDEMINLNQI</sequence>
<evidence type="ECO:0000256" key="3">
    <source>
        <dbReference type="SAM" id="SignalP"/>
    </source>
</evidence>
<keyword evidence="2" id="KW-0472">Membrane</keyword>
<comment type="caution">
    <text evidence="4">The sequence shown here is derived from an EMBL/GenBank/DDBJ whole genome shotgun (WGS) entry which is preliminary data.</text>
</comment>
<dbReference type="EMBL" id="MLAK01001173">
    <property type="protein sequence ID" value="OHS96471.1"/>
    <property type="molecule type" value="Genomic_DNA"/>
</dbReference>
<dbReference type="Proteomes" id="UP000179807">
    <property type="component" value="Unassembled WGS sequence"/>
</dbReference>
<gene>
    <name evidence="4" type="ORF">TRFO_37324</name>
</gene>
<protein>
    <recommendedName>
        <fullName evidence="6">CUB-like domain-containing protein</fullName>
    </recommendedName>
</protein>
<feature type="transmembrane region" description="Helical" evidence="2">
    <location>
        <begin position="341"/>
        <end position="363"/>
    </location>
</feature>
<dbReference type="VEuPathDB" id="TrichDB:TRFO_37324"/>
<evidence type="ECO:0000313" key="5">
    <source>
        <dbReference type="Proteomes" id="UP000179807"/>
    </source>
</evidence>
<evidence type="ECO:0008006" key="6">
    <source>
        <dbReference type="Google" id="ProtNLM"/>
    </source>
</evidence>
<evidence type="ECO:0000256" key="2">
    <source>
        <dbReference type="SAM" id="Phobius"/>
    </source>
</evidence>
<dbReference type="RefSeq" id="XP_068349608.1">
    <property type="nucleotide sequence ID" value="XM_068511352.1"/>
</dbReference>